<organism evidence="14 15">
    <name type="scientific">Mycoplasmopsis maculosa</name>
    <dbReference type="NCBI Taxonomy" id="114885"/>
    <lineage>
        <taxon>Bacteria</taxon>
        <taxon>Bacillati</taxon>
        <taxon>Mycoplasmatota</taxon>
        <taxon>Mycoplasmoidales</taxon>
        <taxon>Metamycoplasmataceae</taxon>
        <taxon>Mycoplasmopsis</taxon>
    </lineage>
</organism>
<feature type="site" description="Interaction with tRNA" evidence="11">
    <location>
        <position position="349"/>
    </location>
</feature>
<dbReference type="NCBIfam" id="TIGR00420">
    <property type="entry name" value="trmU"/>
    <property type="match status" value="1"/>
</dbReference>
<dbReference type="EC" id="2.8.1.13" evidence="11"/>
<feature type="binding site" evidence="11">
    <location>
        <begin position="14"/>
        <end position="21"/>
    </location>
    <ligand>
        <name>ATP</name>
        <dbReference type="ChEBI" id="CHEBI:30616"/>
    </ligand>
</feature>
<dbReference type="PANTHER" id="PTHR11933:SF5">
    <property type="entry name" value="MITOCHONDRIAL TRNA-SPECIFIC 2-THIOURIDYLASE 1"/>
    <property type="match status" value="1"/>
</dbReference>
<dbReference type="SUPFAM" id="SSF52402">
    <property type="entry name" value="Adenine nucleotide alpha hydrolases-like"/>
    <property type="match status" value="1"/>
</dbReference>
<feature type="active site" description="Cysteine persulfide intermediate" evidence="11">
    <location>
        <position position="209"/>
    </location>
</feature>
<dbReference type="PANTHER" id="PTHR11933">
    <property type="entry name" value="TRNA 5-METHYLAMINOMETHYL-2-THIOURIDYLATE -METHYLTRANSFERASE"/>
    <property type="match status" value="1"/>
</dbReference>
<feature type="domain" description="tRNA-specific 2-thiouridylase MnmA-like C-terminal" evidence="12">
    <location>
        <begin position="291"/>
        <end position="365"/>
    </location>
</feature>
<dbReference type="InterPro" id="IPR046885">
    <property type="entry name" value="MnmA-like_C"/>
</dbReference>
<evidence type="ECO:0000256" key="8">
    <source>
        <dbReference type="ARBA" id="ARBA00023157"/>
    </source>
</evidence>
<dbReference type="GO" id="GO:0005737">
    <property type="term" value="C:cytoplasm"/>
    <property type="evidence" value="ECO:0007669"/>
    <property type="project" value="UniProtKB-SubCell"/>
</dbReference>
<dbReference type="CDD" id="cd01998">
    <property type="entry name" value="MnmA_TRMU-like"/>
    <property type="match status" value="1"/>
</dbReference>
<feature type="domain" description="tRNA-specific 2-thiouridylase MnmA-like central" evidence="13">
    <location>
        <begin position="218"/>
        <end position="281"/>
    </location>
</feature>
<evidence type="ECO:0000256" key="2">
    <source>
        <dbReference type="ARBA" id="ARBA00022555"/>
    </source>
</evidence>
<evidence type="ECO:0000256" key="9">
    <source>
        <dbReference type="ARBA" id="ARBA00051542"/>
    </source>
</evidence>
<feature type="site" description="Interaction with tRNA" evidence="11">
    <location>
        <position position="141"/>
    </location>
</feature>
<feature type="binding site" evidence="11">
    <location>
        <position position="140"/>
    </location>
    <ligand>
        <name>ATP</name>
        <dbReference type="ChEBI" id="CHEBI:30616"/>
    </ligand>
</feature>
<feature type="active site" description="Nucleophile" evidence="11">
    <location>
        <position position="115"/>
    </location>
</feature>
<comment type="caution">
    <text evidence="11">Lacks conserved residue(s) required for the propagation of feature annotation.</text>
</comment>
<comment type="function">
    <text evidence="10 11">Catalyzes the 2-thiolation of uridine at the wobble position (U34) of tRNA, leading to the formation of s(2)U34.</text>
</comment>
<evidence type="ECO:0000256" key="10">
    <source>
        <dbReference type="ARBA" id="ARBA00056575"/>
    </source>
</evidence>
<keyword evidence="8" id="KW-1015">Disulfide bond</keyword>
<evidence type="ECO:0000313" key="14">
    <source>
        <dbReference type="EMBL" id="VEU75366.1"/>
    </source>
</evidence>
<dbReference type="EMBL" id="LR215037">
    <property type="protein sequence ID" value="VEU75366.1"/>
    <property type="molecule type" value="Genomic_DNA"/>
</dbReference>
<dbReference type="FunFam" id="3.40.50.620:FF:000115">
    <property type="entry name" value="tRNA-specific 2-thiouridylase MnmA"/>
    <property type="match status" value="1"/>
</dbReference>
<keyword evidence="5 11" id="KW-0547">Nucleotide-binding</keyword>
<evidence type="ECO:0000256" key="5">
    <source>
        <dbReference type="ARBA" id="ARBA00022741"/>
    </source>
</evidence>
<accession>A0A449B462</accession>
<gene>
    <name evidence="11 14" type="primary">mnmA</name>
    <name evidence="14" type="ORF">NCTC10168_00284</name>
</gene>
<evidence type="ECO:0000259" key="13">
    <source>
        <dbReference type="Pfam" id="PF20259"/>
    </source>
</evidence>
<feature type="region of interest" description="Interaction with tRNA" evidence="11">
    <location>
        <begin position="158"/>
        <end position="160"/>
    </location>
</feature>
<evidence type="ECO:0000256" key="3">
    <source>
        <dbReference type="ARBA" id="ARBA00022679"/>
    </source>
</evidence>
<keyword evidence="6 11" id="KW-0067">ATP-binding</keyword>
<evidence type="ECO:0000313" key="15">
    <source>
        <dbReference type="Proteomes" id="UP000290243"/>
    </source>
</evidence>
<dbReference type="Pfam" id="PF20258">
    <property type="entry name" value="tRNA_Me_trans_C"/>
    <property type="match status" value="1"/>
</dbReference>
<sequence length="378" mass="43456">METIKNKKKKVILGMSGGVDSSVSAYFLKKQGYEVEGLFMRNWDSLMNNDFLGNENIRQDVCSQELDYQDAQKVADKLGIKLHRVDFIKEYWDDVFENFIEEYKKGRTPNPDILCNKFIKFKAFSDHAFQKLGADYIAMGHYASVKDGHLYRAKDENKDQTYFLAQLTHKQLENVIMPLENFEDKSEVRKIAAEQGLITADKKDSTGICFIGERRFTKFLQNYIPAQPGKIVSIVDNKVVGGHDGCYFYTIGQRKGLNLGGMNESHYVCGHDVQKNIIYVAPSSDMSYLTSDKLLASNINFNNEEYNENNLTAKFRYRQKDIKVKIELLENNEMFVYYPTEAQAVTPGQQVVIYDGEKCIGGGIIEKVYYKDKLKEYL</sequence>
<dbReference type="GO" id="GO:0005524">
    <property type="term" value="F:ATP binding"/>
    <property type="evidence" value="ECO:0007669"/>
    <property type="project" value="UniProtKB-KW"/>
</dbReference>
<keyword evidence="15" id="KW-1185">Reference proteome</keyword>
<keyword evidence="2 11" id="KW-0820">tRNA-binding</keyword>
<dbReference type="Gene3D" id="2.30.30.280">
    <property type="entry name" value="Adenine nucleotide alpha hydrolases-like domains"/>
    <property type="match status" value="1"/>
</dbReference>
<evidence type="ECO:0000256" key="1">
    <source>
        <dbReference type="ARBA" id="ARBA00022490"/>
    </source>
</evidence>
<dbReference type="Pfam" id="PF20259">
    <property type="entry name" value="tRNA_Me_trans_M"/>
    <property type="match status" value="1"/>
</dbReference>
<keyword evidence="3 11" id="KW-0808">Transferase</keyword>
<dbReference type="GO" id="GO:0103016">
    <property type="term" value="F:tRNA-uridine 2-sulfurtransferase activity"/>
    <property type="evidence" value="ECO:0007669"/>
    <property type="project" value="UniProtKB-EC"/>
</dbReference>
<evidence type="ECO:0000256" key="4">
    <source>
        <dbReference type="ARBA" id="ARBA00022694"/>
    </source>
</evidence>
<dbReference type="FunFam" id="2.40.30.10:FF:000023">
    <property type="entry name" value="tRNA-specific 2-thiouridylase MnmA"/>
    <property type="match status" value="1"/>
</dbReference>
<reference evidence="14 15" key="1">
    <citation type="submission" date="2019-01" db="EMBL/GenBank/DDBJ databases">
        <authorList>
            <consortium name="Pathogen Informatics"/>
        </authorList>
    </citation>
    <scope>NUCLEOTIDE SEQUENCE [LARGE SCALE GENOMIC DNA]</scope>
    <source>
        <strain evidence="14 15">NCTC10168</strain>
    </source>
</reference>
<dbReference type="GO" id="GO:0002143">
    <property type="term" value="P:tRNA wobble position uridine thiolation"/>
    <property type="evidence" value="ECO:0007669"/>
    <property type="project" value="TreeGrafter"/>
</dbReference>
<dbReference type="Gene3D" id="3.40.50.620">
    <property type="entry name" value="HUPs"/>
    <property type="match status" value="1"/>
</dbReference>
<keyword evidence="4 11" id="KW-0819">tRNA processing</keyword>
<evidence type="ECO:0000256" key="6">
    <source>
        <dbReference type="ARBA" id="ARBA00022840"/>
    </source>
</evidence>
<protein>
    <recommendedName>
        <fullName evidence="11">tRNA-specific 2-thiouridylase MnmA</fullName>
        <ecNumber evidence="11">2.8.1.13</ecNumber>
    </recommendedName>
</protein>
<dbReference type="RefSeq" id="WP_129646424.1">
    <property type="nucleotide sequence ID" value="NZ_LR215037.1"/>
</dbReference>
<dbReference type="KEGG" id="mmau:NCTC10168_00284"/>
<dbReference type="NCBIfam" id="NF001138">
    <property type="entry name" value="PRK00143.1"/>
    <property type="match status" value="1"/>
</dbReference>
<dbReference type="GO" id="GO:0000049">
    <property type="term" value="F:tRNA binding"/>
    <property type="evidence" value="ECO:0007669"/>
    <property type="project" value="UniProtKB-KW"/>
</dbReference>
<comment type="subcellular location">
    <subcellularLocation>
        <location evidence="11">Cytoplasm</location>
    </subcellularLocation>
</comment>
<dbReference type="AlphaFoldDB" id="A0A449B462"/>
<dbReference type="Proteomes" id="UP000290243">
    <property type="component" value="Chromosome"/>
</dbReference>
<dbReference type="OrthoDB" id="9800696at2"/>
<dbReference type="Pfam" id="PF03054">
    <property type="entry name" value="tRNA_Me_trans"/>
    <property type="match status" value="1"/>
</dbReference>
<dbReference type="InterPro" id="IPR014729">
    <property type="entry name" value="Rossmann-like_a/b/a_fold"/>
</dbReference>
<evidence type="ECO:0000259" key="12">
    <source>
        <dbReference type="Pfam" id="PF20258"/>
    </source>
</evidence>
<dbReference type="Gene3D" id="2.40.30.10">
    <property type="entry name" value="Translation factors"/>
    <property type="match status" value="1"/>
</dbReference>
<feature type="binding site" evidence="11">
    <location>
        <position position="40"/>
    </location>
    <ligand>
        <name>ATP</name>
        <dbReference type="ChEBI" id="CHEBI:30616"/>
    </ligand>
</feature>
<dbReference type="InterPro" id="IPR004506">
    <property type="entry name" value="MnmA-like"/>
</dbReference>
<dbReference type="InterPro" id="IPR046884">
    <property type="entry name" value="MnmA-like_central"/>
</dbReference>
<dbReference type="HAMAP" id="MF_00144">
    <property type="entry name" value="tRNA_thiouridyl_MnmA"/>
    <property type="match status" value="1"/>
</dbReference>
<evidence type="ECO:0000256" key="11">
    <source>
        <dbReference type="HAMAP-Rule" id="MF_00144"/>
    </source>
</evidence>
<proteinExistence type="inferred from homology"/>
<feature type="region of interest" description="Interaction with tRNA" evidence="11">
    <location>
        <begin position="316"/>
        <end position="317"/>
    </location>
</feature>
<keyword evidence="1 11" id="KW-0963">Cytoplasm</keyword>
<keyword evidence="7 11" id="KW-0694">RNA-binding</keyword>
<feature type="region of interest" description="Interaction with target base in tRNA" evidence="11">
    <location>
        <begin position="110"/>
        <end position="112"/>
    </location>
</feature>
<dbReference type="FunFam" id="2.30.30.280:FF:000001">
    <property type="entry name" value="tRNA-specific 2-thiouridylase MnmA"/>
    <property type="match status" value="1"/>
</dbReference>
<evidence type="ECO:0000256" key="7">
    <source>
        <dbReference type="ARBA" id="ARBA00022884"/>
    </source>
</evidence>
<name>A0A449B462_9BACT</name>
<dbReference type="InterPro" id="IPR023382">
    <property type="entry name" value="MnmA-like_central_sf"/>
</dbReference>
<comment type="similarity">
    <text evidence="11">Belongs to the MnmA/TRMU family.</text>
</comment>
<comment type="catalytic activity">
    <reaction evidence="9 11">
        <text>S-sulfanyl-L-cysteinyl-[protein] + uridine(34) in tRNA + AH2 + ATP = 2-thiouridine(34) in tRNA + L-cysteinyl-[protein] + A + AMP + diphosphate + H(+)</text>
        <dbReference type="Rhea" id="RHEA:47032"/>
        <dbReference type="Rhea" id="RHEA-COMP:10131"/>
        <dbReference type="Rhea" id="RHEA-COMP:11726"/>
        <dbReference type="Rhea" id="RHEA-COMP:11727"/>
        <dbReference type="Rhea" id="RHEA-COMP:11728"/>
        <dbReference type="ChEBI" id="CHEBI:13193"/>
        <dbReference type="ChEBI" id="CHEBI:15378"/>
        <dbReference type="ChEBI" id="CHEBI:17499"/>
        <dbReference type="ChEBI" id="CHEBI:29950"/>
        <dbReference type="ChEBI" id="CHEBI:30616"/>
        <dbReference type="ChEBI" id="CHEBI:33019"/>
        <dbReference type="ChEBI" id="CHEBI:61963"/>
        <dbReference type="ChEBI" id="CHEBI:65315"/>
        <dbReference type="ChEBI" id="CHEBI:87170"/>
        <dbReference type="ChEBI" id="CHEBI:456215"/>
        <dbReference type="EC" id="2.8.1.13"/>
    </reaction>
</comment>